<dbReference type="KEGG" id="fcy:FRACYDRAFT_269032"/>
<gene>
    <name evidence="2" type="ORF">FRACYDRAFT_269032</name>
</gene>
<dbReference type="InParanoid" id="A0A1E7FEC6"/>
<name>A0A1E7FEC6_9STRA</name>
<proteinExistence type="predicted"/>
<feature type="compositionally biased region" description="Basic and acidic residues" evidence="1">
    <location>
        <begin position="70"/>
        <end position="90"/>
    </location>
</feature>
<dbReference type="Proteomes" id="UP000095751">
    <property type="component" value="Unassembled WGS sequence"/>
</dbReference>
<dbReference type="OrthoDB" id="38437at2759"/>
<feature type="compositionally biased region" description="Low complexity" evidence="1">
    <location>
        <begin position="91"/>
        <end position="108"/>
    </location>
</feature>
<evidence type="ECO:0000256" key="1">
    <source>
        <dbReference type="SAM" id="MobiDB-lite"/>
    </source>
</evidence>
<reference evidence="2 3" key="1">
    <citation type="submission" date="2016-09" db="EMBL/GenBank/DDBJ databases">
        <title>Extensive genetic diversity and differential bi-allelic expression allows diatom success in the polar Southern Ocean.</title>
        <authorList>
            <consortium name="DOE Joint Genome Institute"/>
            <person name="Mock T."/>
            <person name="Otillar R.P."/>
            <person name="Strauss J."/>
            <person name="Dupont C."/>
            <person name="Frickenhaus S."/>
            <person name="Maumus F."/>
            <person name="Mcmullan M."/>
            <person name="Sanges R."/>
            <person name="Schmutz J."/>
            <person name="Toseland A."/>
            <person name="Valas R."/>
            <person name="Veluchamy A."/>
            <person name="Ward B.J."/>
            <person name="Allen A."/>
            <person name="Barry K."/>
            <person name="Falciatore A."/>
            <person name="Ferrante M."/>
            <person name="Fortunato A.E."/>
            <person name="Gloeckner G."/>
            <person name="Gruber A."/>
            <person name="Hipkin R."/>
            <person name="Janech M."/>
            <person name="Kroth P."/>
            <person name="Leese F."/>
            <person name="Lindquist E."/>
            <person name="Lyon B.R."/>
            <person name="Martin J."/>
            <person name="Mayer C."/>
            <person name="Parker M."/>
            <person name="Quesneville H."/>
            <person name="Raymond J."/>
            <person name="Uhlig C."/>
            <person name="Valentin K.U."/>
            <person name="Worden A.Z."/>
            <person name="Armbrust E.V."/>
            <person name="Bowler C."/>
            <person name="Green B."/>
            <person name="Moulton V."/>
            <person name="Van Oosterhout C."/>
            <person name="Grigoriev I."/>
        </authorList>
    </citation>
    <scope>NUCLEOTIDE SEQUENCE [LARGE SCALE GENOMIC DNA]</scope>
    <source>
        <strain evidence="2 3">CCMP1102</strain>
    </source>
</reference>
<organism evidence="2 3">
    <name type="scientific">Fragilariopsis cylindrus CCMP1102</name>
    <dbReference type="NCBI Taxonomy" id="635003"/>
    <lineage>
        <taxon>Eukaryota</taxon>
        <taxon>Sar</taxon>
        <taxon>Stramenopiles</taxon>
        <taxon>Ochrophyta</taxon>
        <taxon>Bacillariophyta</taxon>
        <taxon>Bacillariophyceae</taxon>
        <taxon>Bacillariophycidae</taxon>
        <taxon>Bacillariales</taxon>
        <taxon>Bacillariaceae</taxon>
        <taxon>Fragilariopsis</taxon>
    </lineage>
</organism>
<evidence type="ECO:0000313" key="2">
    <source>
        <dbReference type="EMBL" id="OEU16532.1"/>
    </source>
</evidence>
<sequence>MFTKTALFLFVLSVYDNDDGTNAFSMLPKPITRSCSVITFFEAKSSRQSSSSLFAKSRKARRAAVQKQGRSKDFRDVIEDAQGTKEETEKTQASGTTATSTAPPSASTDLNPDPSIDNEQRAAAMEESQRRYEMRPEVSTVIIDEETGTEILAQGQKVMDVVTRKAVKLSNLGPDARFAQMFPGAPPDVREKYRFDTKTIEVPDMVEQLKEACFVSLDDDKRGIPVHPSVANKAIDFVLANR</sequence>
<protein>
    <submittedName>
        <fullName evidence="2">Uncharacterized protein</fullName>
    </submittedName>
</protein>
<evidence type="ECO:0000313" key="3">
    <source>
        <dbReference type="Proteomes" id="UP000095751"/>
    </source>
</evidence>
<feature type="region of interest" description="Disordered" evidence="1">
    <location>
        <begin position="64"/>
        <end position="116"/>
    </location>
</feature>
<dbReference type="EMBL" id="KV784358">
    <property type="protein sequence ID" value="OEU16532.1"/>
    <property type="molecule type" value="Genomic_DNA"/>
</dbReference>
<feature type="non-terminal residue" evidence="2">
    <location>
        <position position="242"/>
    </location>
</feature>
<keyword evidence="3" id="KW-1185">Reference proteome</keyword>
<accession>A0A1E7FEC6</accession>
<dbReference type="AlphaFoldDB" id="A0A1E7FEC6"/>